<evidence type="ECO:0000256" key="1">
    <source>
        <dbReference type="SAM" id="Phobius"/>
    </source>
</evidence>
<dbReference type="Pfam" id="PF06541">
    <property type="entry name" value="ABC_trans_CmpB"/>
    <property type="match status" value="1"/>
</dbReference>
<feature type="transmembrane region" description="Helical" evidence="1">
    <location>
        <begin position="36"/>
        <end position="56"/>
    </location>
</feature>
<keyword evidence="1" id="KW-1133">Transmembrane helix</keyword>
<keyword evidence="1" id="KW-0472">Membrane</keyword>
<proteinExistence type="predicted"/>
<organism evidence="2 3">
    <name type="scientific">Solobacterium moorei</name>
    <dbReference type="NCBI Taxonomy" id="102148"/>
    <lineage>
        <taxon>Bacteria</taxon>
        <taxon>Bacillati</taxon>
        <taxon>Bacillota</taxon>
        <taxon>Erysipelotrichia</taxon>
        <taxon>Erysipelotrichales</taxon>
        <taxon>Erysipelotrichaceae</taxon>
        <taxon>Solobacterium</taxon>
    </lineage>
</organism>
<feature type="transmembrane region" description="Helical" evidence="1">
    <location>
        <begin position="150"/>
        <end position="174"/>
    </location>
</feature>
<keyword evidence="1" id="KW-0812">Transmembrane</keyword>
<protein>
    <recommendedName>
        <fullName evidence="4">ABC transporter permease</fullName>
    </recommendedName>
</protein>
<feature type="transmembrane region" description="Helical" evidence="1">
    <location>
        <begin position="68"/>
        <end position="92"/>
    </location>
</feature>
<evidence type="ECO:0008006" key="4">
    <source>
        <dbReference type="Google" id="ProtNLM"/>
    </source>
</evidence>
<dbReference type="Proteomes" id="UP000284731">
    <property type="component" value="Unassembled WGS sequence"/>
</dbReference>
<name>A0A412PEG5_9FIRM</name>
<dbReference type="AlphaFoldDB" id="A0A412PEG5"/>
<feature type="transmembrane region" description="Helical" evidence="1">
    <location>
        <begin position="113"/>
        <end position="138"/>
    </location>
</feature>
<dbReference type="InterPro" id="IPR010540">
    <property type="entry name" value="CmpB_TMEM229"/>
</dbReference>
<comment type="caution">
    <text evidence="2">The sequence shown here is derived from an EMBL/GenBank/DDBJ whole genome shotgun (WGS) entry which is preliminary data.</text>
</comment>
<evidence type="ECO:0000313" key="3">
    <source>
        <dbReference type="Proteomes" id="UP000284731"/>
    </source>
</evidence>
<feature type="transmembrane region" description="Helical" evidence="1">
    <location>
        <begin position="6"/>
        <end position="24"/>
    </location>
</feature>
<sequence length="298" mass="33846">MTIYQLLYYFAIYAFLGWILEVAFHGAIVGKVINRGFLNGPFCPIYGVGMIAMIYLLTTVTHTEIQHIHFLIIFNVGSIVCTLIEYFGGWILDQIFHARWWDYRDMPFNINGYVCLIFSLAWGIGCVVAIGFIHPMIIDFVNWIPKQIGWWILGITYLGLTMDMVISVSVMIGLNEKLAQIDKLQKSLRIVSDELTERIGGGAMETAQKVSEAGIQARIAGSELKENIVNVKDTAVQFKDNQVAELQQKINSLKEALTSDKFNLTKRLIDAFPSLDSHSYHDTLEDIKRIITSRTKRK</sequence>
<evidence type="ECO:0000313" key="2">
    <source>
        <dbReference type="EMBL" id="RGT56011.1"/>
    </source>
</evidence>
<dbReference type="RefSeq" id="WP_118764602.1">
    <property type="nucleotide sequence ID" value="NZ_CABJCF010000002.1"/>
</dbReference>
<dbReference type="EMBL" id="QRWX01000002">
    <property type="protein sequence ID" value="RGT56011.1"/>
    <property type="molecule type" value="Genomic_DNA"/>
</dbReference>
<accession>A0A412PEG5</accession>
<gene>
    <name evidence="2" type="ORF">DWX20_04170</name>
</gene>
<reference evidence="2 3" key="1">
    <citation type="submission" date="2018-08" db="EMBL/GenBank/DDBJ databases">
        <title>A genome reference for cultivated species of the human gut microbiota.</title>
        <authorList>
            <person name="Zou Y."/>
            <person name="Xue W."/>
            <person name="Luo G."/>
        </authorList>
    </citation>
    <scope>NUCLEOTIDE SEQUENCE [LARGE SCALE GENOMIC DNA]</scope>
    <source>
        <strain evidence="2 3">AF18-46</strain>
    </source>
</reference>